<dbReference type="SMART" id="SM00756">
    <property type="entry name" value="VKc"/>
    <property type="match status" value="1"/>
</dbReference>
<keyword evidence="4" id="KW-0874">Quinone</keyword>
<evidence type="ECO:0000256" key="3">
    <source>
        <dbReference type="ARBA" id="ARBA00022692"/>
    </source>
</evidence>
<evidence type="ECO:0000256" key="7">
    <source>
        <dbReference type="ARBA" id="ARBA00023136"/>
    </source>
</evidence>
<keyword evidence="13" id="KW-1185">Reference proteome</keyword>
<dbReference type="Gene3D" id="3.40.30.10">
    <property type="entry name" value="Glutaredoxin"/>
    <property type="match status" value="1"/>
</dbReference>
<keyword evidence="5 10" id="KW-1133">Transmembrane helix</keyword>
<evidence type="ECO:0000256" key="10">
    <source>
        <dbReference type="SAM" id="Phobius"/>
    </source>
</evidence>
<feature type="domain" description="Vitamin K epoxide reductase" evidence="11">
    <location>
        <begin position="148"/>
        <end position="283"/>
    </location>
</feature>
<evidence type="ECO:0000313" key="13">
    <source>
        <dbReference type="Proteomes" id="UP001596003"/>
    </source>
</evidence>
<dbReference type="Gene3D" id="3.90.70.10">
    <property type="entry name" value="Cysteine proteinases"/>
    <property type="match status" value="1"/>
</dbReference>
<comment type="subcellular location">
    <subcellularLocation>
        <location evidence="1">Membrane</location>
        <topology evidence="1">Multi-pass membrane protein</topology>
    </subcellularLocation>
</comment>
<feature type="transmembrane region" description="Helical" evidence="10">
    <location>
        <begin position="233"/>
        <end position="252"/>
    </location>
</feature>
<evidence type="ECO:0000256" key="4">
    <source>
        <dbReference type="ARBA" id="ARBA00022719"/>
    </source>
</evidence>
<evidence type="ECO:0000256" key="5">
    <source>
        <dbReference type="ARBA" id="ARBA00022989"/>
    </source>
</evidence>
<evidence type="ECO:0000256" key="6">
    <source>
        <dbReference type="ARBA" id="ARBA00023002"/>
    </source>
</evidence>
<feature type="transmembrane region" description="Helical" evidence="10">
    <location>
        <begin position="261"/>
        <end position="281"/>
    </location>
</feature>
<comment type="caution">
    <text evidence="12">The sequence shown here is derived from an EMBL/GenBank/DDBJ whole genome shotgun (WGS) entry which is preliminary data.</text>
</comment>
<keyword evidence="3 10" id="KW-0812">Transmembrane</keyword>
<feature type="transmembrane region" description="Helical" evidence="10">
    <location>
        <begin position="128"/>
        <end position="147"/>
    </location>
</feature>
<evidence type="ECO:0000313" key="12">
    <source>
        <dbReference type="EMBL" id="MFC4478811.1"/>
    </source>
</evidence>
<dbReference type="InterPro" id="IPR036249">
    <property type="entry name" value="Thioredoxin-like_sf"/>
</dbReference>
<comment type="similarity">
    <text evidence="2">Belongs to the VKOR family.</text>
</comment>
<proteinExistence type="inferred from homology"/>
<evidence type="ECO:0000256" key="9">
    <source>
        <dbReference type="ARBA" id="ARBA00023284"/>
    </source>
</evidence>
<organism evidence="12 13">
    <name type="scientific">Flavobacterium chungangensis</name>
    <dbReference type="NCBI Taxonomy" id="2708132"/>
    <lineage>
        <taxon>Bacteria</taxon>
        <taxon>Pseudomonadati</taxon>
        <taxon>Bacteroidota</taxon>
        <taxon>Flavobacteriia</taxon>
        <taxon>Flavobacteriales</taxon>
        <taxon>Flavobacteriaceae</taxon>
        <taxon>Flavobacterium</taxon>
    </lineage>
</organism>
<accession>A0ABV8ZGA8</accession>
<name>A0ABV8ZGA8_9FLAO</name>
<feature type="transmembrane region" description="Helical" evidence="10">
    <location>
        <begin position="207"/>
        <end position="227"/>
    </location>
</feature>
<keyword evidence="8" id="KW-1015">Disulfide bond</keyword>
<dbReference type="InterPro" id="IPR012932">
    <property type="entry name" value="VKOR"/>
</dbReference>
<dbReference type="InterPro" id="IPR005074">
    <property type="entry name" value="Peptidase_C39"/>
</dbReference>
<dbReference type="Pfam" id="PF03412">
    <property type="entry name" value="Peptidase_C39"/>
    <property type="match status" value="1"/>
</dbReference>
<dbReference type="RefSeq" id="WP_379799745.1">
    <property type="nucleotide sequence ID" value="NZ_JBHSFY010000011.1"/>
</dbReference>
<dbReference type="InterPro" id="IPR038354">
    <property type="entry name" value="VKOR_sf"/>
</dbReference>
<evidence type="ECO:0000256" key="8">
    <source>
        <dbReference type="ARBA" id="ARBA00023157"/>
    </source>
</evidence>
<sequence>MVQLVQKYLSINNYKDQTEEFEDLFQSHPDYPSLFAITDTFDLLSIENVAVRIQKEQLSELPDSFFAVHKNNIVLATQKENTITIETEKEGKKVLLLDDFIQDWDGIVAVIEPNETSKSASFKTASNWHYYALAILALVIVSFVYNSYGISEILLLLTSLAGLIFSVFIVQEKLGVKNEMVSKFCSMSPSASCDSVIGSNKGEINKWINFADLPVLFFGINLLAVLANPSGSSVVIGLLSLLSLPVIVYSIYIQKWQLKKWCLLCLTVSAIIILQSAVWIFMMQPFVYSASSLFPYLFSLIVIGTSWLAIKPILTGKMKAEEEVNKLKKFKRNFGIFNSLTKEIPVLAGFNKLEGLQFGKIDADVELLIILSPSCGYCHKAFAESMELITKYPEKISLKVLFNINPDNANNPYKIVVDQLLEINSKNKDSVLEAISDWHIKKMGLDKWLDKWNSGAISMKINQQVELQYDWCRENQFNYTPVKIVNNVIFPHEYEISDIRYFLGDFSEAKSLRKVV</sequence>
<keyword evidence="6" id="KW-0560">Oxidoreductase</keyword>
<reference evidence="13" key="1">
    <citation type="journal article" date="2019" name="Int. J. Syst. Evol. Microbiol.">
        <title>The Global Catalogue of Microorganisms (GCM) 10K type strain sequencing project: providing services to taxonomists for standard genome sequencing and annotation.</title>
        <authorList>
            <consortium name="The Broad Institute Genomics Platform"/>
            <consortium name="The Broad Institute Genome Sequencing Center for Infectious Disease"/>
            <person name="Wu L."/>
            <person name="Ma J."/>
        </authorList>
    </citation>
    <scope>NUCLEOTIDE SEQUENCE [LARGE SCALE GENOMIC DNA]</scope>
    <source>
        <strain evidence="13">NBRC 103627</strain>
    </source>
</reference>
<feature type="transmembrane region" description="Helical" evidence="10">
    <location>
        <begin position="293"/>
        <end position="310"/>
    </location>
</feature>
<protein>
    <submittedName>
        <fullName evidence="12">Vitamin K epoxide reductase family protein</fullName>
    </submittedName>
</protein>
<dbReference type="EMBL" id="JBHSFY010000011">
    <property type="protein sequence ID" value="MFC4478811.1"/>
    <property type="molecule type" value="Genomic_DNA"/>
</dbReference>
<keyword evidence="7 10" id="KW-0472">Membrane</keyword>
<evidence type="ECO:0000256" key="1">
    <source>
        <dbReference type="ARBA" id="ARBA00004141"/>
    </source>
</evidence>
<evidence type="ECO:0000256" key="2">
    <source>
        <dbReference type="ARBA" id="ARBA00006214"/>
    </source>
</evidence>
<dbReference type="Proteomes" id="UP001596003">
    <property type="component" value="Unassembled WGS sequence"/>
</dbReference>
<evidence type="ECO:0000259" key="11">
    <source>
        <dbReference type="SMART" id="SM00756"/>
    </source>
</evidence>
<dbReference type="SUPFAM" id="SSF52833">
    <property type="entry name" value="Thioredoxin-like"/>
    <property type="match status" value="1"/>
</dbReference>
<dbReference type="Gene3D" id="1.20.1440.130">
    <property type="entry name" value="VKOR domain"/>
    <property type="match status" value="1"/>
</dbReference>
<gene>
    <name evidence="12" type="ORF">ACFO3N_17175</name>
</gene>
<keyword evidence="9" id="KW-0676">Redox-active center</keyword>
<dbReference type="Pfam" id="PF07884">
    <property type="entry name" value="VKOR"/>
    <property type="match status" value="1"/>
</dbReference>
<dbReference type="CDD" id="cd12921">
    <property type="entry name" value="VKOR_4"/>
    <property type="match status" value="1"/>
</dbReference>
<feature type="transmembrane region" description="Helical" evidence="10">
    <location>
        <begin position="153"/>
        <end position="170"/>
    </location>
</feature>